<protein>
    <recommendedName>
        <fullName evidence="3">LSM domain-containing protein</fullName>
    </recommendedName>
</protein>
<organism evidence="1 2">
    <name type="scientific">Pseudonaja textilis</name>
    <name type="common">Eastern brown snake</name>
    <dbReference type="NCBI Taxonomy" id="8673"/>
    <lineage>
        <taxon>Eukaryota</taxon>
        <taxon>Metazoa</taxon>
        <taxon>Chordata</taxon>
        <taxon>Craniata</taxon>
        <taxon>Vertebrata</taxon>
        <taxon>Euteleostomi</taxon>
        <taxon>Lepidosauria</taxon>
        <taxon>Squamata</taxon>
        <taxon>Bifurcata</taxon>
        <taxon>Unidentata</taxon>
        <taxon>Episquamata</taxon>
        <taxon>Toxicofera</taxon>
        <taxon>Serpentes</taxon>
        <taxon>Colubroidea</taxon>
        <taxon>Elapidae</taxon>
        <taxon>Hydrophiinae</taxon>
        <taxon>Pseudonaja</taxon>
    </lineage>
</organism>
<proteinExistence type="predicted"/>
<dbReference type="AlphaFoldDB" id="A0A670Y392"/>
<accession>A0A670Y392</accession>
<reference evidence="1" key="2">
    <citation type="submission" date="2025-09" db="UniProtKB">
        <authorList>
            <consortium name="Ensembl"/>
        </authorList>
    </citation>
    <scope>IDENTIFICATION</scope>
</reference>
<dbReference type="Ensembl" id="ENSPTXT00000003887.1">
    <property type="protein sequence ID" value="ENSPTXP00000003777.1"/>
    <property type="gene ID" value="ENSPTXG00000002817.1"/>
</dbReference>
<dbReference type="Proteomes" id="UP000472273">
    <property type="component" value="Unplaced"/>
</dbReference>
<dbReference type="Gene3D" id="2.30.30.100">
    <property type="match status" value="1"/>
</dbReference>
<evidence type="ECO:0000313" key="2">
    <source>
        <dbReference type="Proteomes" id="UP000472273"/>
    </source>
</evidence>
<reference evidence="1" key="1">
    <citation type="submission" date="2025-08" db="UniProtKB">
        <authorList>
            <consortium name="Ensembl"/>
        </authorList>
    </citation>
    <scope>IDENTIFICATION</scope>
</reference>
<evidence type="ECO:0000313" key="1">
    <source>
        <dbReference type="Ensembl" id="ENSPTXP00000003777.1"/>
    </source>
</evidence>
<dbReference type="OMA" id="CWLAVEP"/>
<name>A0A670Y392_PSETE</name>
<keyword evidence="2" id="KW-1185">Reference proteome</keyword>
<dbReference type="GeneTree" id="ENSGT00940000173025"/>
<evidence type="ECO:0008006" key="3">
    <source>
        <dbReference type="Google" id="ProtNLM"/>
    </source>
</evidence>
<sequence>MKLMQVLMKLSHEIVTIELKNGTRVHGTGVDVNSLSLILCWLAVEPKVKSKKKEVVAERGRGSGGIQDNNIFISVIFFKSSKQLVYFYRFCFMSVLISKCGK</sequence>